<proteinExistence type="predicted"/>
<dbReference type="KEGG" id="aacx:DEACI_1484"/>
<dbReference type="InterPro" id="IPR000994">
    <property type="entry name" value="Pept_M24"/>
</dbReference>
<name>A0A8S0WX97_9FIRM</name>
<accession>A0A8S0WX97</accession>
<dbReference type="Proteomes" id="UP000836597">
    <property type="component" value="Chromosome"/>
</dbReference>
<feature type="domain" description="Peptidase M24" evidence="1">
    <location>
        <begin position="143"/>
        <end position="190"/>
    </location>
</feature>
<reference evidence="3" key="2">
    <citation type="submission" date="2020-01" db="EMBL/GenBank/DDBJ databases">
        <authorList>
            <person name="Hornung B."/>
        </authorList>
    </citation>
    <scope>NUCLEOTIDE SEQUENCE</scope>
    <source>
        <strain evidence="3">PacBioINE</strain>
    </source>
</reference>
<dbReference type="EC" id="3.-.-.-" evidence="3"/>
<evidence type="ECO:0000313" key="4">
    <source>
        <dbReference type="EMBL" id="CEJ09252.1"/>
    </source>
</evidence>
<protein>
    <submittedName>
        <fullName evidence="3">Creatinase/Aminopeptidase P, N-terminal</fullName>
        <ecNumber evidence="3">3.-.-.-</ecNumber>
    </submittedName>
    <submittedName>
        <fullName evidence="4">Peptidase M24</fullName>
    </submittedName>
</protein>
<dbReference type="Gene3D" id="3.40.350.10">
    <property type="entry name" value="Creatinase/prolidase N-terminal domain"/>
    <property type="match status" value="1"/>
</dbReference>
<gene>
    <name evidence="3" type="ORF">DEACI_1484</name>
    <name evidence="4" type="ORF">DEACI_3736</name>
</gene>
<dbReference type="Pfam" id="PF00557">
    <property type="entry name" value="Peptidase_M24"/>
    <property type="match status" value="1"/>
</dbReference>
<dbReference type="PANTHER" id="PTHR46112">
    <property type="entry name" value="AMINOPEPTIDASE"/>
    <property type="match status" value="1"/>
</dbReference>
<dbReference type="SUPFAM" id="SSF53092">
    <property type="entry name" value="Creatinase/prolidase N-terminal domain"/>
    <property type="match status" value="1"/>
</dbReference>
<reference evidence="4" key="1">
    <citation type="submission" date="2014-11" db="EMBL/GenBank/DDBJ databases">
        <authorList>
            <person name="Hornung B.V."/>
        </authorList>
    </citation>
    <scope>NUCLEOTIDE SEQUENCE</scope>
    <source>
        <strain evidence="4">INE</strain>
    </source>
</reference>
<dbReference type="RefSeq" id="WP_240984437.1">
    <property type="nucleotide sequence ID" value="NZ_CDGJ01000117.1"/>
</dbReference>
<feature type="domain" description="Creatinase N-terminal" evidence="2">
    <location>
        <begin position="7"/>
        <end position="132"/>
    </location>
</feature>
<keyword evidence="5" id="KW-1185">Reference proteome</keyword>
<evidence type="ECO:0000313" key="3">
    <source>
        <dbReference type="EMBL" id="CAA7600831.1"/>
    </source>
</evidence>
<dbReference type="Gene3D" id="3.90.230.10">
    <property type="entry name" value="Creatinase/methionine aminopeptidase superfamily"/>
    <property type="match status" value="1"/>
</dbReference>
<organism evidence="3">
    <name type="scientific">Acididesulfobacillus acetoxydans</name>
    <dbReference type="NCBI Taxonomy" id="1561005"/>
    <lineage>
        <taxon>Bacteria</taxon>
        <taxon>Bacillati</taxon>
        <taxon>Bacillota</taxon>
        <taxon>Clostridia</taxon>
        <taxon>Eubacteriales</taxon>
        <taxon>Peptococcaceae</taxon>
        <taxon>Acididesulfobacillus</taxon>
    </lineage>
</organism>
<dbReference type="InterPro" id="IPR000587">
    <property type="entry name" value="Creatinase_N"/>
</dbReference>
<keyword evidence="3" id="KW-0378">Hydrolase</keyword>
<sequence>MGPHPSRIKRTQLLLVKQEIDAIIVVSTANFFYFTGIWIDPLERLLACVIRKNGDPVIIAPQIHEEELAPCSIGTILWQDGQDPIALLARCLPVEGIVAVDNLWPSRYLLFLMKQRPKLAFTNSDEILGVIRRKKDSIELGYLREAGAKTDRIMQEITRKITAGVKEIEVAEELLSLWRREGEQPSFPPIY</sequence>
<dbReference type="InterPro" id="IPR036005">
    <property type="entry name" value="Creatinase/aminopeptidase-like"/>
</dbReference>
<dbReference type="Pfam" id="PF01321">
    <property type="entry name" value="Creatinase_N"/>
    <property type="match status" value="1"/>
</dbReference>
<dbReference type="InterPro" id="IPR050659">
    <property type="entry name" value="Peptidase_M24B"/>
</dbReference>
<evidence type="ECO:0000313" key="5">
    <source>
        <dbReference type="Proteomes" id="UP001071230"/>
    </source>
</evidence>
<dbReference type="EMBL" id="LR746496">
    <property type="protein sequence ID" value="CAA7600831.1"/>
    <property type="molecule type" value="Genomic_DNA"/>
</dbReference>
<dbReference type="EMBL" id="CDGJ01000117">
    <property type="protein sequence ID" value="CEJ09252.1"/>
    <property type="molecule type" value="Genomic_DNA"/>
</dbReference>
<dbReference type="GO" id="GO:0016787">
    <property type="term" value="F:hydrolase activity"/>
    <property type="evidence" value="ECO:0007669"/>
    <property type="project" value="UniProtKB-KW"/>
</dbReference>
<evidence type="ECO:0000259" key="1">
    <source>
        <dbReference type="Pfam" id="PF00557"/>
    </source>
</evidence>
<dbReference type="AlphaFoldDB" id="A0A8S0WX97"/>
<evidence type="ECO:0000259" key="2">
    <source>
        <dbReference type="Pfam" id="PF01321"/>
    </source>
</evidence>
<dbReference type="SUPFAM" id="SSF55920">
    <property type="entry name" value="Creatinase/aminopeptidase"/>
    <property type="match status" value="1"/>
</dbReference>
<dbReference type="PANTHER" id="PTHR46112:SF2">
    <property type="entry name" value="XAA-PRO AMINOPEPTIDASE P-RELATED"/>
    <property type="match status" value="1"/>
</dbReference>
<dbReference type="Proteomes" id="UP001071230">
    <property type="component" value="Unassembled WGS sequence"/>
</dbReference>
<dbReference type="InterPro" id="IPR029149">
    <property type="entry name" value="Creatin/AminoP/Spt16_N"/>
</dbReference>